<dbReference type="Proteomes" id="UP000054928">
    <property type="component" value="Unassembled WGS sequence"/>
</dbReference>
<dbReference type="OrthoDB" id="60860at2759"/>
<organism evidence="2 3">
    <name type="scientific">Plasmopara halstedii</name>
    <name type="common">Downy mildew of sunflower</name>
    <dbReference type="NCBI Taxonomy" id="4781"/>
    <lineage>
        <taxon>Eukaryota</taxon>
        <taxon>Sar</taxon>
        <taxon>Stramenopiles</taxon>
        <taxon>Oomycota</taxon>
        <taxon>Peronosporomycetes</taxon>
        <taxon>Peronosporales</taxon>
        <taxon>Peronosporaceae</taxon>
        <taxon>Plasmopara</taxon>
    </lineage>
</organism>
<evidence type="ECO:0000313" key="2">
    <source>
        <dbReference type="EMBL" id="CEG49074.1"/>
    </source>
</evidence>
<dbReference type="RefSeq" id="XP_024585443.1">
    <property type="nucleotide sequence ID" value="XM_024720222.1"/>
</dbReference>
<proteinExistence type="predicted"/>
<evidence type="ECO:0000256" key="1">
    <source>
        <dbReference type="SAM" id="MobiDB-lite"/>
    </source>
</evidence>
<feature type="region of interest" description="Disordered" evidence="1">
    <location>
        <begin position="1"/>
        <end position="22"/>
    </location>
</feature>
<evidence type="ECO:0000313" key="3">
    <source>
        <dbReference type="Proteomes" id="UP000054928"/>
    </source>
</evidence>
<accession>A0A0P1B406</accession>
<name>A0A0P1B406_PLAHL</name>
<keyword evidence="3" id="KW-1185">Reference proteome</keyword>
<reference evidence="3" key="1">
    <citation type="submission" date="2014-09" db="EMBL/GenBank/DDBJ databases">
        <authorList>
            <person name="Sharma Rahul"/>
            <person name="Thines Marco"/>
        </authorList>
    </citation>
    <scope>NUCLEOTIDE SEQUENCE [LARGE SCALE GENOMIC DNA]</scope>
</reference>
<protein>
    <submittedName>
        <fullName evidence="2">Uncharacterized protein</fullName>
    </submittedName>
</protein>
<dbReference type="GeneID" id="36401915"/>
<sequence length="152" mass="16811">MKRMRDDITNQNNNMDDLGMTPPPSSLWASMSPCKSQHASTKRYRDRSVPIDALSCLMSAAVTNARMKKHSSITRLFAGKIEASRVCVAVCECAANVTRVVTPFVRCARRSIVMNSSTASSVFRATKKGVVGSSCRKLSLELQLFKLEVPYF</sequence>
<dbReference type="EMBL" id="CCYD01003042">
    <property type="protein sequence ID" value="CEG49074.1"/>
    <property type="molecule type" value="Genomic_DNA"/>
</dbReference>
<dbReference type="AlphaFoldDB" id="A0A0P1B406"/>